<sequence>MARPATSWALMLRILCAVALLSVGLAHEPVSAAPTLVDLAAYTLPDGTIPDICIDDMVDGKEKIHRPDGACEACRIGGAMLLPLPAAPHGLPALVREAAARPRAGPVLSARHERPGAAPRAPPALAA</sequence>
<protein>
    <recommendedName>
        <fullName evidence="5">DUF2946 domain-containing protein</fullName>
    </recommendedName>
</protein>
<organism evidence="3 4">
    <name type="scientific">Shinella pollutisoli</name>
    <dbReference type="NCBI Taxonomy" id="2250594"/>
    <lineage>
        <taxon>Bacteria</taxon>
        <taxon>Pseudomonadati</taxon>
        <taxon>Pseudomonadota</taxon>
        <taxon>Alphaproteobacteria</taxon>
        <taxon>Hyphomicrobiales</taxon>
        <taxon>Rhizobiaceae</taxon>
        <taxon>Shinella</taxon>
    </lineage>
</organism>
<dbReference type="Proteomes" id="UP001595377">
    <property type="component" value="Unassembled WGS sequence"/>
</dbReference>
<name>A0ABV7DGT8_9HYPH</name>
<evidence type="ECO:0000313" key="3">
    <source>
        <dbReference type="EMBL" id="MFC3074127.1"/>
    </source>
</evidence>
<dbReference type="RefSeq" id="WP_257315103.1">
    <property type="nucleotide sequence ID" value="NZ_JANFDG010000009.1"/>
</dbReference>
<evidence type="ECO:0008006" key="5">
    <source>
        <dbReference type="Google" id="ProtNLM"/>
    </source>
</evidence>
<accession>A0ABV7DGT8</accession>
<feature type="region of interest" description="Disordered" evidence="1">
    <location>
        <begin position="104"/>
        <end position="127"/>
    </location>
</feature>
<evidence type="ECO:0000256" key="1">
    <source>
        <dbReference type="SAM" id="MobiDB-lite"/>
    </source>
</evidence>
<dbReference type="EMBL" id="JBHRSP010000020">
    <property type="protein sequence ID" value="MFC3074127.1"/>
    <property type="molecule type" value="Genomic_DNA"/>
</dbReference>
<gene>
    <name evidence="3" type="ORF">ACFOHH_13520</name>
</gene>
<reference evidence="4" key="1">
    <citation type="journal article" date="2019" name="Int. J. Syst. Evol. Microbiol.">
        <title>The Global Catalogue of Microorganisms (GCM) 10K type strain sequencing project: providing services to taxonomists for standard genome sequencing and annotation.</title>
        <authorList>
            <consortium name="The Broad Institute Genomics Platform"/>
            <consortium name="The Broad Institute Genome Sequencing Center for Infectious Disease"/>
            <person name="Wu L."/>
            <person name="Ma J."/>
        </authorList>
    </citation>
    <scope>NUCLEOTIDE SEQUENCE [LARGE SCALE GENOMIC DNA]</scope>
    <source>
        <strain evidence="4">KCTC 52677</strain>
    </source>
</reference>
<evidence type="ECO:0000256" key="2">
    <source>
        <dbReference type="SAM" id="SignalP"/>
    </source>
</evidence>
<feature type="compositionally biased region" description="Low complexity" evidence="1">
    <location>
        <begin position="116"/>
        <end position="127"/>
    </location>
</feature>
<evidence type="ECO:0000313" key="4">
    <source>
        <dbReference type="Proteomes" id="UP001595377"/>
    </source>
</evidence>
<keyword evidence="2" id="KW-0732">Signal</keyword>
<proteinExistence type="predicted"/>
<feature type="chain" id="PRO_5046005430" description="DUF2946 domain-containing protein" evidence="2">
    <location>
        <begin position="33"/>
        <end position="127"/>
    </location>
</feature>
<comment type="caution">
    <text evidence="3">The sequence shown here is derived from an EMBL/GenBank/DDBJ whole genome shotgun (WGS) entry which is preliminary data.</text>
</comment>
<feature type="signal peptide" evidence="2">
    <location>
        <begin position="1"/>
        <end position="32"/>
    </location>
</feature>
<keyword evidence="4" id="KW-1185">Reference proteome</keyword>